<evidence type="ECO:0000256" key="1">
    <source>
        <dbReference type="SAM" id="MobiDB-lite"/>
    </source>
</evidence>
<dbReference type="GeneID" id="106819022"/>
<gene>
    <name evidence="3" type="primary">LOC106819022</name>
</gene>
<protein>
    <submittedName>
        <fullName evidence="3">Wiskott-Aldrich syndrome protein family member 3-like</fullName>
    </submittedName>
</protein>
<evidence type="ECO:0000313" key="2">
    <source>
        <dbReference type="Proteomes" id="UP000695022"/>
    </source>
</evidence>
<evidence type="ECO:0000313" key="3">
    <source>
        <dbReference type="RefSeq" id="XP_014679168.1"/>
    </source>
</evidence>
<name>A0ABM1F3Z7_PRICU</name>
<accession>A0ABM1F3Z7</accession>
<feature type="compositionally biased region" description="Basic and acidic residues" evidence="1">
    <location>
        <begin position="106"/>
        <end position="121"/>
    </location>
</feature>
<reference evidence="3" key="1">
    <citation type="submission" date="2025-08" db="UniProtKB">
        <authorList>
            <consortium name="RefSeq"/>
        </authorList>
    </citation>
    <scope>IDENTIFICATION</scope>
</reference>
<feature type="non-terminal residue" evidence="3">
    <location>
        <position position="121"/>
    </location>
</feature>
<dbReference type="RefSeq" id="XP_014679168.1">
    <property type="nucleotide sequence ID" value="XM_014823682.1"/>
</dbReference>
<feature type="region of interest" description="Disordered" evidence="1">
    <location>
        <begin position="77"/>
        <end position="121"/>
    </location>
</feature>
<organism evidence="2 3">
    <name type="scientific">Priapulus caudatus</name>
    <name type="common">Priapulid worm</name>
    <dbReference type="NCBI Taxonomy" id="37621"/>
    <lineage>
        <taxon>Eukaryota</taxon>
        <taxon>Metazoa</taxon>
        <taxon>Ecdysozoa</taxon>
        <taxon>Scalidophora</taxon>
        <taxon>Priapulida</taxon>
        <taxon>Priapulimorpha</taxon>
        <taxon>Priapulimorphida</taxon>
        <taxon>Priapulidae</taxon>
        <taxon>Priapulus</taxon>
    </lineage>
</organism>
<keyword evidence="2" id="KW-1185">Reference proteome</keyword>
<proteinExistence type="predicted"/>
<dbReference type="Gene3D" id="6.10.280.150">
    <property type="match status" value="1"/>
</dbReference>
<dbReference type="Proteomes" id="UP000695022">
    <property type="component" value="Unplaced"/>
</dbReference>
<sequence>MPLIKRLVEPETLSKGRIPPEIKHELECVTNNTLAGTLNLTCESAMTIWDDGKDGLKFYTDPTYFFELWRLEMLKDTDKAKQDRSKKPRHSQQSGHRGAHRQRPRPAKDSREKYREKAMGN</sequence>